<dbReference type="GO" id="GO:0046872">
    <property type="term" value="F:metal ion binding"/>
    <property type="evidence" value="ECO:0007669"/>
    <property type="project" value="UniProtKB-KW"/>
</dbReference>
<protein>
    <recommendedName>
        <fullName evidence="10">Heptaprenyl diphosphate synthase component 2</fullName>
        <ecNumber evidence="9">2.5.1.30</ecNumber>
    </recommendedName>
</protein>
<dbReference type="PANTHER" id="PTHR12001">
    <property type="entry name" value="GERANYLGERANYL PYROPHOSPHATE SYNTHASE"/>
    <property type="match status" value="1"/>
</dbReference>
<name>A0A150M7B0_9BACI</name>
<dbReference type="PATRIC" id="fig|301148.3.peg.3065"/>
<dbReference type="InterPro" id="IPR008949">
    <property type="entry name" value="Isoprenoid_synthase_dom_sf"/>
</dbReference>
<keyword evidence="4" id="KW-0479">Metal-binding</keyword>
<evidence type="ECO:0000256" key="4">
    <source>
        <dbReference type="ARBA" id="ARBA00022723"/>
    </source>
</evidence>
<dbReference type="InterPro" id="IPR000092">
    <property type="entry name" value="Polyprenyl_synt"/>
</dbReference>
<dbReference type="CDD" id="cd00685">
    <property type="entry name" value="Trans_IPPS_HT"/>
    <property type="match status" value="1"/>
</dbReference>
<evidence type="ECO:0000256" key="11">
    <source>
        <dbReference type="RuleBase" id="RU004466"/>
    </source>
</evidence>
<dbReference type="GO" id="GO:0008299">
    <property type="term" value="P:isoprenoid biosynthetic process"/>
    <property type="evidence" value="ECO:0007669"/>
    <property type="project" value="InterPro"/>
</dbReference>
<dbReference type="NCBIfam" id="TIGR02748">
    <property type="entry name" value="GerC3_HepT"/>
    <property type="match status" value="1"/>
</dbReference>
<comment type="catalytic activity">
    <reaction evidence="6">
        <text>4 isopentenyl diphosphate + (2E,6E)-farnesyl diphosphate = all-trans-heptaprenyl diphosphate + 4 diphosphate</text>
        <dbReference type="Rhea" id="RHEA:27794"/>
        <dbReference type="ChEBI" id="CHEBI:33019"/>
        <dbReference type="ChEBI" id="CHEBI:58206"/>
        <dbReference type="ChEBI" id="CHEBI:128769"/>
        <dbReference type="ChEBI" id="CHEBI:175763"/>
        <dbReference type="EC" id="2.5.1.30"/>
    </reaction>
</comment>
<comment type="caution">
    <text evidence="12">The sequence shown here is derived from an EMBL/GenBank/DDBJ whole genome shotgun (WGS) entry which is preliminary data.</text>
</comment>
<evidence type="ECO:0000256" key="2">
    <source>
        <dbReference type="ARBA" id="ARBA00006706"/>
    </source>
</evidence>
<dbReference type="Gene3D" id="1.10.600.10">
    <property type="entry name" value="Farnesyl Diphosphate Synthase"/>
    <property type="match status" value="1"/>
</dbReference>
<comment type="cofactor">
    <cofactor evidence="1">
        <name>Mg(2+)</name>
        <dbReference type="ChEBI" id="CHEBI:18420"/>
    </cofactor>
</comment>
<proteinExistence type="inferred from homology"/>
<organism evidence="12 13">
    <name type="scientific">Caldibacillus debilis</name>
    <dbReference type="NCBI Taxonomy" id="301148"/>
    <lineage>
        <taxon>Bacteria</taxon>
        <taxon>Bacillati</taxon>
        <taxon>Bacillota</taxon>
        <taxon>Bacilli</taxon>
        <taxon>Bacillales</taxon>
        <taxon>Bacillaceae</taxon>
        <taxon>Caldibacillus</taxon>
    </lineage>
</organism>
<evidence type="ECO:0000256" key="3">
    <source>
        <dbReference type="ARBA" id="ARBA00022679"/>
    </source>
</evidence>
<dbReference type="InterPro" id="IPR033749">
    <property type="entry name" value="Polyprenyl_synt_CS"/>
</dbReference>
<dbReference type="PROSITE" id="PS00723">
    <property type="entry name" value="POLYPRENYL_SYNTHASE_1"/>
    <property type="match status" value="1"/>
</dbReference>
<evidence type="ECO:0000256" key="8">
    <source>
        <dbReference type="ARBA" id="ARBA00065985"/>
    </source>
</evidence>
<dbReference type="InterPro" id="IPR014119">
    <property type="entry name" value="GerC3_HepT"/>
</dbReference>
<dbReference type="EMBL" id="LQYT01000036">
    <property type="protein sequence ID" value="KYD20255.1"/>
    <property type="molecule type" value="Genomic_DNA"/>
</dbReference>
<evidence type="ECO:0000256" key="9">
    <source>
        <dbReference type="ARBA" id="ARBA00066444"/>
    </source>
</evidence>
<evidence type="ECO:0000256" key="5">
    <source>
        <dbReference type="ARBA" id="ARBA00022842"/>
    </source>
</evidence>
<comment type="subunit">
    <text evidence="8">Heterodimer of component I and II.</text>
</comment>
<evidence type="ECO:0000256" key="6">
    <source>
        <dbReference type="ARBA" id="ARBA00050780"/>
    </source>
</evidence>
<dbReference type="Pfam" id="PF00348">
    <property type="entry name" value="polyprenyl_synt"/>
    <property type="match status" value="1"/>
</dbReference>
<sequence>MEFMDYKEIYTFLNGDLKKIEDELERALQAETPVLKEASLHYLRAGGKRIRPIFVLLAAKFGDYDFEKVKPVAVSLELIHMASLIHDDVIDNADLRRGRPTIKAKWGNRIAMYTGDFILARSLELITEIEDAEFHRILADTLVDLSIGEIEQIRDKYNFDQNLRTYLRRIKRKTALLIAVSCLLGAKVARADEYCQQKLYRYGYFSGMAFQITDDILDFTSTKEKLGKPAGEDLIQGNITLPVLFALRDQSLNREIRKVDGKADPEAFQEIVERIKAAGAVEEAQKVAELYVRKALQALDDLPDNETKPLLREMVLFIGNRKF</sequence>
<dbReference type="FunFam" id="1.10.600.10:FF:000014">
    <property type="entry name" value="Heptaprenyl diphosphate synthase component II"/>
    <property type="match status" value="1"/>
</dbReference>
<dbReference type="GO" id="GO:0000010">
    <property type="term" value="F:heptaprenyl diphosphate synthase activity"/>
    <property type="evidence" value="ECO:0007669"/>
    <property type="project" value="UniProtKB-EC"/>
</dbReference>
<dbReference type="SUPFAM" id="SSF48576">
    <property type="entry name" value="Terpenoid synthases"/>
    <property type="match status" value="1"/>
</dbReference>
<gene>
    <name evidence="12" type="ORF">B4135_2031</name>
</gene>
<evidence type="ECO:0000256" key="7">
    <source>
        <dbReference type="ARBA" id="ARBA00055604"/>
    </source>
</evidence>
<accession>A0A150M7B0</accession>
<evidence type="ECO:0000313" key="12">
    <source>
        <dbReference type="EMBL" id="KYD20255.1"/>
    </source>
</evidence>
<dbReference type="STRING" id="301148.B4135_2031"/>
<evidence type="ECO:0000313" key="13">
    <source>
        <dbReference type="Proteomes" id="UP000075683"/>
    </source>
</evidence>
<dbReference type="SFLD" id="SFLDS00005">
    <property type="entry name" value="Isoprenoid_Synthase_Type_I"/>
    <property type="match status" value="1"/>
</dbReference>
<keyword evidence="3 11" id="KW-0808">Transferase</keyword>
<comment type="function">
    <text evidence="7">Supplies heptaprenyl diphosphate, the precursor for the side chain of the isoprenoid quinone menaquinone-7 (MQ-7).</text>
</comment>
<dbReference type="EC" id="2.5.1.30" evidence="9"/>
<comment type="similarity">
    <text evidence="2 11">Belongs to the FPP/GGPP synthase family.</text>
</comment>
<dbReference type="Proteomes" id="UP000075683">
    <property type="component" value="Unassembled WGS sequence"/>
</dbReference>
<dbReference type="AlphaFoldDB" id="A0A150M7B0"/>
<evidence type="ECO:0000256" key="10">
    <source>
        <dbReference type="ARBA" id="ARBA00070472"/>
    </source>
</evidence>
<reference evidence="12 13" key="1">
    <citation type="submission" date="2016-01" db="EMBL/GenBank/DDBJ databases">
        <title>Draft Genome Sequences of Seven Thermophilic Sporeformers Isolated from Foods.</title>
        <authorList>
            <person name="Berendsen E.M."/>
            <person name="Wells-Bennik M.H."/>
            <person name="Krawcyk A.O."/>
            <person name="De Jong A."/>
            <person name="Holsappel S."/>
            <person name="Eijlander R.T."/>
            <person name="Kuipers O.P."/>
        </authorList>
    </citation>
    <scope>NUCLEOTIDE SEQUENCE [LARGE SCALE GENOMIC DNA]</scope>
    <source>
        <strain evidence="12 13">B4135</strain>
    </source>
</reference>
<keyword evidence="5" id="KW-0460">Magnesium</keyword>
<evidence type="ECO:0000256" key="1">
    <source>
        <dbReference type="ARBA" id="ARBA00001946"/>
    </source>
</evidence>
<dbReference type="PANTHER" id="PTHR12001:SF69">
    <property type="entry name" value="ALL TRANS-POLYPRENYL-DIPHOSPHATE SYNTHASE PDSS1"/>
    <property type="match status" value="1"/>
</dbReference>